<dbReference type="Gene3D" id="1.10.340.70">
    <property type="match status" value="1"/>
</dbReference>
<dbReference type="Proteomes" id="UP000095285">
    <property type="component" value="Unassembled WGS sequence"/>
</dbReference>
<sequence>MLIARLQSHKEELQEYDKIMREQLRAGIIEEVQPHMNQDGIIHYLPHHDVRNSGKTTTKLRIVYDASAHIKGMKSLNEVLYRGPINLPDLAGVLLRFRMMKGVITADIEKAFLQIELHPSERNCTRFLWLKEVKERVSNENIKCYRFRRIPFGIISSPFLLSATLNYHLENHDSELALEIKKNLYVDNVIVSLNGTRDALEKYVEMKSIFNEASMNLREFLSNDEEFYAGLPHEDRAMRKNTKILGIPWNPCQDIIQAKLNPWTEQELTKRTILQFVASQYDPLGFLVPIMVKFKIFLQHLWKENKSWDQILDEQDHKQWKSLIAKWVTVVKDLPRFVTTFTDLIGIHVFTDASSLAYSAAVYLVSQEMHGTKSSLIFSKSHCSYQRNDNTTSRTDGHTHRNTSSTIRHDTTGPHQYKEENPVDVATRGLNPKQLRGFMPWWHGPSWLVQGETSWPQWEYDFDNNDEPKEITVTEVSRMRKDHNLQFIDAGPEDYKLSEWLLIRQAQSEGVNDDEINKWNLFYTEDDKLWRSASRLENSELPETSKYPIYLPRHNPITELIILQQHENLYHAGITHTLSELRSRFWIPKGRTEVKRMINKCRICKRWNSRSFKLPPMASLPETRVNRSRAFAYVGLDYFGPLSIKGNVPTKRWIILFTCFTTRAMHLELAEDQSAETFLHVIRRFVARRGYPGLILSDNATQFQAFKTIITQVAVSNFLAKEGMTWKNIVPKAPWQGGIYERLIGLTKNALKRAIGRKYLTERELVTLIAEVEGILNTRPLTYANFDDCVIIRPIDFILPNASLHLPMIKNDDTQEEFIPHRLDTREKLIKYWRNTLKTLDNFWEIWRTEYLTSLRERTQREITSPKGAQKRTPRKGEIVLLNESGIPRGMWKLLRIKDVKIDKDGQVRNVQVETPTGKLLNRPINVLYPLEVNNDDHLELNNKESAKVVEIEPDTVEHQEPIAMRTRSSTNQPNKLYFITNPTYSQYQPSLVGSVVKTKPQIHSHCKLIL</sequence>
<dbReference type="PANTHER" id="PTHR47331:SF1">
    <property type="entry name" value="GAG-LIKE PROTEIN"/>
    <property type="match status" value="1"/>
</dbReference>
<dbReference type="GO" id="GO:0003676">
    <property type="term" value="F:nucleic acid binding"/>
    <property type="evidence" value="ECO:0007669"/>
    <property type="project" value="InterPro"/>
</dbReference>
<dbReference type="GO" id="GO:0015074">
    <property type="term" value="P:DNA integration"/>
    <property type="evidence" value="ECO:0007669"/>
    <property type="project" value="InterPro"/>
</dbReference>
<dbReference type="Pfam" id="PF00078">
    <property type="entry name" value="RVT_1"/>
    <property type="match status" value="1"/>
</dbReference>
<dbReference type="WBParaSite" id="EN70_94">
    <property type="protein sequence ID" value="EN70_94"/>
    <property type="gene ID" value="EN70_94"/>
</dbReference>
<dbReference type="SUPFAM" id="SSF53098">
    <property type="entry name" value="Ribonuclease H-like"/>
    <property type="match status" value="1"/>
</dbReference>
<dbReference type="AlphaFoldDB" id="A0A1I7W3Z6"/>
<dbReference type="SUPFAM" id="SSF56672">
    <property type="entry name" value="DNA/RNA polymerases"/>
    <property type="match status" value="1"/>
</dbReference>
<dbReference type="GO" id="GO:0042575">
    <property type="term" value="C:DNA polymerase complex"/>
    <property type="evidence" value="ECO:0007669"/>
    <property type="project" value="UniProtKB-ARBA"/>
</dbReference>
<dbReference type="InterPro" id="IPR001584">
    <property type="entry name" value="Integrase_cat-core"/>
</dbReference>
<dbReference type="InterPro" id="IPR040676">
    <property type="entry name" value="DUF5641"/>
</dbReference>
<keyword evidence="3" id="KW-1185">Reference proteome</keyword>
<feature type="compositionally biased region" description="Basic and acidic residues" evidence="1">
    <location>
        <begin position="407"/>
        <end position="419"/>
    </location>
</feature>
<evidence type="ECO:0000256" key="1">
    <source>
        <dbReference type="SAM" id="MobiDB-lite"/>
    </source>
</evidence>
<feature type="region of interest" description="Disordered" evidence="1">
    <location>
        <begin position="388"/>
        <end position="419"/>
    </location>
</feature>
<proteinExistence type="predicted"/>
<dbReference type="Gene3D" id="3.30.70.270">
    <property type="match status" value="1"/>
</dbReference>
<protein>
    <submittedName>
        <fullName evidence="4">Integrase catalytic domain-containing protein</fullName>
    </submittedName>
</protein>
<evidence type="ECO:0000313" key="3">
    <source>
        <dbReference type="Proteomes" id="UP000095285"/>
    </source>
</evidence>
<dbReference type="InterPro" id="IPR043502">
    <property type="entry name" value="DNA/RNA_pol_sf"/>
</dbReference>
<dbReference type="InterPro" id="IPR043128">
    <property type="entry name" value="Rev_trsase/Diguanyl_cyclase"/>
</dbReference>
<accession>A0A1I7W3Z6</accession>
<reference evidence="4" key="2">
    <citation type="submission" date="2016-11" db="UniProtKB">
        <authorList>
            <consortium name="WormBaseParasite"/>
        </authorList>
    </citation>
    <scope>IDENTIFICATION</scope>
</reference>
<dbReference type="InterPro" id="IPR036397">
    <property type="entry name" value="RNaseH_sf"/>
</dbReference>
<dbReference type="Gene3D" id="3.30.420.10">
    <property type="entry name" value="Ribonuclease H-like superfamily/Ribonuclease H"/>
    <property type="match status" value="1"/>
</dbReference>
<dbReference type="InterPro" id="IPR008042">
    <property type="entry name" value="Retrotrans_Pao"/>
</dbReference>
<evidence type="ECO:0000313" key="4">
    <source>
        <dbReference type="WBParaSite" id="EN70_94"/>
    </source>
</evidence>
<dbReference type="Gene3D" id="3.10.10.10">
    <property type="entry name" value="HIV Type 1 Reverse Transcriptase, subunit A, domain 1"/>
    <property type="match status" value="1"/>
</dbReference>
<organism evidence="3 4">
    <name type="scientific">Loa loa</name>
    <name type="common">Eye worm</name>
    <name type="synonym">Filaria loa</name>
    <dbReference type="NCBI Taxonomy" id="7209"/>
    <lineage>
        <taxon>Eukaryota</taxon>
        <taxon>Metazoa</taxon>
        <taxon>Ecdysozoa</taxon>
        <taxon>Nematoda</taxon>
        <taxon>Chromadorea</taxon>
        <taxon>Rhabditida</taxon>
        <taxon>Spirurina</taxon>
        <taxon>Spiruromorpha</taxon>
        <taxon>Filarioidea</taxon>
        <taxon>Onchocercidae</taxon>
        <taxon>Loa</taxon>
    </lineage>
</organism>
<dbReference type="Pfam" id="PF18701">
    <property type="entry name" value="DUF5641"/>
    <property type="match status" value="1"/>
</dbReference>
<dbReference type="PANTHER" id="PTHR47331">
    <property type="entry name" value="PHD-TYPE DOMAIN-CONTAINING PROTEIN"/>
    <property type="match status" value="1"/>
</dbReference>
<reference evidence="3" key="1">
    <citation type="submission" date="2012-04" db="EMBL/GenBank/DDBJ databases">
        <title>The Genome Sequence of Loa loa.</title>
        <authorList>
            <consortium name="The Broad Institute Genome Sequencing Platform"/>
            <consortium name="Broad Institute Genome Sequencing Center for Infectious Disease"/>
            <person name="Nutman T.B."/>
            <person name="Fink D.L."/>
            <person name="Russ C."/>
            <person name="Young S."/>
            <person name="Zeng Q."/>
            <person name="Gargeya S."/>
            <person name="Alvarado L."/>
            <person name="Berlin A."/>
            <person name="Chapman S.B."/>
            <person name="Chen Z."/>
            <person name="Freedman E."/>
            <person name="Gellesch M."/>
            <person name="Goldberg J."/>
            <person name="Griggs A."/>
            <person name="Gujja S."/>
            <person name="Heilman E.R."/>
            <person name="Heiman D."/>
            <person name="Howarth C."/>
            <person name="Mehta T."/>
            <person name="Neiman D."/>
            <person name="Pearson M."/>
            <person name="Roberts A."/>
            <person name="Saif S."/>
            <person name="Shea T."/>
            <person name="Shenoy N."/>
            <person name="Sisk P."/>
            <person name="Stolte C."/>
            <person name="Sykes S."/>
            <person name="White J."/>
            <person name="Yandava C."/>
            <person name="Haas B."/>
            <person name="Henn M.R."/>
            <person name="Nusbaum C."/>
            <person name="Birren B."/>
        </authorList>
    </citation>
    <scope>NUCLEOTIDE SEQUENCE [LARGE SCALE GENOMIC DNA]</scope>
</reference>
<feature type="domain" description="Integrase catalytic" evidence="2">
    <location>
        <begin position="617"/>
        <end position="802"/>
    </location>
</feature>
<dbReference type="InterPro" id="IPR012337">
    <property type="entry name" value="RNaseH-like_sf"/>
</dbReference>
<name>A0A1I7W3Z6_LOALO</name>
<evidence type="ECO:0000259" key="2">
    <source>
        <dbReference type="PROSITE" id="PS50994"/>
    </source>
</evidence>
<dbReference type="Pfam" id="PF05380">
    <property type="entry name" value="Peptidase_A17"/>
    <property type="match status" value="1"/>
</dbReference>
<dbReference type="STRING" id="7209.A0A1I7W3Z6"/>
<dbReference type="InterPro" id="IPR000477">
    <property type="entry name" value="RT_dom"/>
</dbReference>
<dbReference type="Pfam" id="PF17921">
    <property type="entry name" value="Integrase_H2C2"/>
    <property type="match status" value="1"/>
</dbReference>
<dbReference type="InterPro" id="IPR041588">
    <property type="entry name" value="Integrase_H2C2"/>
</dbReference>
<dbReference type="PROSITE" id="PS50994">
    <property type="entry name" value="INTEGRASE"/>
    <property type="match status" value="1"/>
</dbReference>